<evidence type="ECO:0000313" key="3">
    <source>
        <dbReference type="Proteomes" id="UP001642406"/>
    </source>
</evidence>
<organism evidence="2 3">
    <name type="scientific">Sporothrix bragantina</name>
    <dbReference type="NCBI Taxonomy" id="671064"/>
    <lineage>
        <taxon>Eukaryota</taxon>
        <taxon>Fungi</taxon>
        <taxon>Dikarya</taxon>
        <taxon>Ascomycota</taxon>
        <taxon>Pezizomycotina</taxon>
        <taxon>Sordariomycetes</taxon>
        <taxon>Sordariomycetidae</taxon>
        <taxon>Ophiostomatales</taxon>
        <taxon>Ophiostomataceae</taxon>
        <taxon>Sporothrix</taxon>
    </lineage>
</organism>
<sequence length="303" mass="33919">MPLSPEQYHRSPDYDDIGHSGWAEWQPRRRARRSHDSMYSARGRPALSDCDEEEVGLPQSCTPEEAPLDDYDEPFDPVSHLGDGIPPYNFDLFSEVSSKYAPNADSFVNQPTSHADFYNDEEINKLFGGASNFYDSYTYSEEEMPPQRRHRFEDDPIIPDYNFDLFSDVTNRWAPSPPAARSSDNRSDHDGRASTSKHIDDSPQSRWQTSLVLRRRSPLNGKPAYSISPAESTASTGLGRVSTFEVEEYNGTDEEGSSIGGCNDGNQTLVSATQQMIDCEVISNPEDAGVQGLQARRSSIKCR</sequence>
<feature type="compositionally biased region" description="Basic and acidic residues" evidence="1">
    <location>
        <begin position="183"/>
        <end position="203"/>
    </location>
</feature>
<keyword evidence="3" id="KW-1185">Reference proteome</keyword>
<name>A0ABP0AXX9_9PEZI</name>
<dbReference type="Proteomes" id="UP001642406">
    <property type="component" value="Unassembled WGS sequence"/>
</dbReference>
<accession>A0ABP0AXX9</accession>
<feature type="compositionally biased region" description="Basic and acidic residues" evidence="1">
    <location>
        <begin position="7"/>
        <end position="18"/>
    </location>
</feature>
<comment type="caution">
    <text evidence="2">The sequence shown here is derived from an EMBL/GenBank/DDBJ whole genome shotgun (WGS) entry which is preliminary data.</text>
</comment>
<protein>
    <submittedName>
        <fullName evidence="2">Uncharacterized protein</fullName>
    </submittedName>
</protein>
<reference evidence="2 3" key="1">
    <citation type="submission" date="2024-01" db="EMBL/GenBank/DDBJ databases">
        <authorList>
            <person name="Allen C."/>
            <person name="Tagirdzhanova G."/>
        </authorList>
    </citation>
    <scope>NUCLEOTIDE SEQUENCE [LARGE SCALE GENOMIC DNA]</scope>
</reference>
<dbReference type="EMBL" id="CAWUHC010000007">
    <property type="protein sequence ID" value="CAK7212060.1"/>
    <property type="molecule type" value="Genomic_DNA"/>
</dbReference>
<evidence type="ECO:0000256" key="1">
    <source>
        <dbReference type="SAM" id="MobiDB-lite"/>
    </source>
</evidence>
<feature type="region of interest" description="Disordered" evidence="1">
    <location>
        <begin position="174"/>
        <end position="241"/>
    </location>
</feature>
<gene>
    <name evidence="2" type="ORF">SBRCBS47491_001339</name>
</gene>
<proteinExistence type="predicted"/>
<evidence type="ECO:0000313" key="2">
    <source>
        <dbReference type="EMBL" id="CAK7212060.1"/>
    </source>
</evidence>
<feature type="region of interest" description="Disordered" evidence="1">
    <location>
        <begin position="1"/>
        <end position="82"/>
    </location>
</feature>
<feature type="compositionally biased region" description="Acidic residues" evidence="1">
    <location>
        <begin position="66"/>
        <end position="75"/>
    </location>
</feature>